<evidence type="ECO:0000313" key="10">
    <source>
        <dbReference type="Proteomes" id="UP000195321"/>
    </source>
</evidence>
<dbReference type="GO" id="GO:0016763">
    <property type="term" value="F:pentosyltransferase activity"/>
    <property type="evidence" value="ECO:0007669"/>
    <property type="project" value="TreeGrafter"/>
</dbReference>
<feature type="transmembrane region" description="Helical" evidence="8">
    <location>
        <begin position="406"/>
        <end position="423"/>
    </location>
</feature>
<keyword evidence="4" id="KW-0808">Transferase</keyword>
<evidence type="ECO:0000256" key="5">
    <source>
        <dbReference type="ARBA" id="ARBA00022692"/>
    </source>
</evidence>
<keyword evidence="3" id="KW-0328">Glycosyltransferase</keyword>
<feature type="transmembrane region" description="Helical" evidence="8">
    <location>
        <begin position="229"/>
        <end position="262"/>
    </location>
</feature>
<accession>A0A1Y3MMI3</accession>
<evidence type="ECO:0000256" key="7">
    <source>
        <dbReference type="ARBA" id="ARBA00023136"/>
    </source>
</evidence>
<feature type="transmembrane region" description="Helical" evidence="8">
    <location>
        <begin position="274"/>
        <end position="291"/>
    </location>
</feature>
<protein>
    <submittedName>
        <fullName evidence="9">Uncharacterized protein</fullName>
    </submittedName>
</protein>
<gene>
    <name evidence="9" type="ORF">BW425_11230</name>
</gene>
<keyword evidence="5 8" id="KW-0812">Transmembrane</keyword>
<dbReference type="AlphaFoldDB" id="A0A1Y3MMI3"/>
<evidence type="ECO:0000256" key="3">
    <source>
        <dbReference type="ARBA" id="ARBA00022676"/>
    </source>
</evidence>
<dbReference type="PANTHER" id="PTHR33908:SF11">
    <property type="entry name" value="MEMBRANE PROTEIN"/>
    <property type="match status" value="1"/>
</dbReference>
<dbReference type="PANTHER" id="PTHR33908">
    <property type="entry name" value="MANNOSYLTRANSFERASE YKCB-RELATED"/>
    <property type="match status" value="1"/>
</dbReference>
<feature type="transmembrane region" description="Helical" evidence="8">
    <location>
        <begin position="12"/>
        <end position="33"/>
    </location>
</feature>
<sequence length="491" mass="55790">MNAFLKGLSTFSARTVYIIYGFFASVLIINYFSDTQKHNYVLLVVSFLFLCLIGTFILRKGSMYLEKLNETKCFLVLLIACLAVKLTWIFLYKIEPLVDYATFYYTAESLSKNFVISSRYVALFPHIFGYASFLSIFFKIFGVSYMIPPIVNVVLSTISMGLIYFICRKIGGVKTAITASILWILLPSQTIYNMFAISEPLYCTILLLIWAIMIIVYEKLPNMGVKKLLLYSVLLAALLTLMNMVRPIAAVPIIALAIWLFIIDTGHMGNKKIFLNKVTYIGVIILGYFVFSSAANHYITLRLGEEIASTPGYNFYVGFNTESSGTWNAADSELLLHYNDRPGWTANEVQKQMLEEAKKRIQSGSIDFPKLFFDKFIIFLGEDSQAVGYAQSVIDHNVRYAVMSNVFYYFLIATSLIGVLKAFKNRNKSSVFIICLYTIGLTLAQMLVEVAPRYHYSATMPMVILAAYGISQIYNKKNDIDPINRMNYKIR</sequence>
<dbReference type="EMBL" id="MWPX01000010">
    <property type="protein sequence ID" value="OUM48792.1"/>
    <property type="molecule type" value="Genomic_DNA"/>
</dbReference>
<proteinExistence type="predicted"/>
<feature type="transmembrane region" description="Helical" evidence="8">
    <location>
        <begin position="200"/>
        <end position="217"/>
    </location>
</feature>
<dbReference type="Proteomes" id="UP000195321">
    <property type="component" value="Unassembled WGS sequence"/>
</dbReference>
<evidence type="ECO:0000256" key="6">
    <source>
        <dbReference type="ARBA" id="ARBA00022989"/>
    </source>
</evidence>
<name>A0A1Y3MMI3_9BACI</name>
<feature type="transmembrane region" description="Helical" evidence="8">
    <location>
        <begin position="114"/>
        <end position="138"/>
    </location>
</feature>
<feature type="transmembrane region" description="Helical" evidence="8">
    <location>
        <begin position="39"/>
        <end position="58"/>
    </location>
</feature>
<dbReference type="RefSeq" id="WP_016112782.1">
    <property type="nucleotide sequence ID" value="NZ_CP189809.1"/>
</dbReference>
<keyword evidence="2" id="KW-1003">Cell membrane</keyword>
<comment type="caution">
    <text evidence="9">The sequence shown here is derived from an EMBL/GenBank/DDBJ whole genome shotgun (WGS) entry which is preliminary data.</text>
</comment>
<reference evidence="9 10" key="1">
    <citation type="submission" date="2017-02" db="EMBL/GenBank/DDBJ databases">
        <title>Bacillus pseudomycoides isolate FSL K6-0042.</title>
        <authorList>
            <person name="Kovac J."/>
        </authorList>
    </citation>
    <scope>NUCLEOTIDE SEQUENCE [LARGE SCALE GENOMIC DNA]</scope>
    <source>
        <strain evidence="9 10">FSL K6-0042</strain>
    </source>
</reference>
<evidence type="ECO:0000256" key="8">
    <source>
        <dbReference type="SAM" id="Phobius"/>
    </source>
</evidence>
<evidence type="ECO:0000256" key="4">
    <source>
        <dbReference type="ARBA" id="ARBA00022679"/>
    </source>
</evidence>
<dbReference type="GO" id="GO:0009103">
    <property type="term" value="P:lipopolysaccharide biosynthetic process"/>
    <property type="evidence" value="ECO:0007669"/>
    <property type="project" value="UniProtKB-ARBA"/>
</dbReference>
<feature type="transmembrane region" description="Helical" evidence="8">
    <location>
        <begin position="172"/>
        <end position="188"/>
    </location>
</feature>
<keyword evidence="7 8" id="KW-0472">Membrane</keyword>
<comment type="subcellular location">
    <subcellularLocation>
        <location evidence="1">Cell membrane</location>
        <topology evidence="1">Multi-pass membrane protein</topology>
    </subcellularLocation>
</comment>
<dbReference type="InterPro" id="IPR050297">
    <property type="entry name" value="LipidA_mod_glycosyltrf_83"/>
</dbReference>
<dbReference type="GO" id="GO:0005886">
    <property type="term" value="C:plasma membrane"/>
    <property type="evidence" value="ECO:0007669"/>
    <property type="project" value="UniProtKB-SubCell"/>
</dbReference>
<evidence type="ECO:0000256" key="2">
    <source>
        <dbReference type="ARBA" id="ARBA00022475"/>
    </source>
</evidence>
<keyword evidence="6 8" id="KW-1133">Transmembrane helix</keyword>
<evidence type="ECO:0000256" key="1">
    <source>
        <dbReference type="ARBA" id="ARBA00004651"/>
    </source>
</evidence>
<feature type="transmembrane region" description="Helical" evidence="8">
    <location>
        <begin position="145"/>
        <end position="166"/>
    </location>
</feature>
<evidence type="ECO:0000313" key="9">
    <source>
        <dbReference type="EMBL" id="OUM48792.1"/>
    </source>
</evidence>
<feature type="transmembrane region" description="Helical" evidence="8">
    <location>
        <begin position="74"/>
        <end position="94"/>
    </location>
</feature>
<feature type="transmembrane region" description="Helical" evidence="8">
    <location>
        <begin position="430"/>
        <end position="448"/>
    </location>
</feature>
<organism evidence="9 10">
    <name type="scientific">Bacillus pseudomycoides</name>
    <dbReference type="NCBI Taxonomy" id="64104"/>
    <lineage>
        <taxon>Bacteria</taxon>
        <taxon>Bacillati</taxon>
        <taxon>Bacillota</taxon>
        <taxon>Bacilli</taxon>
        <taxon>Bacillales</taxon>
        <taxon>Bacillaceae</taxon>
        <taxon>Bacillus</taxon>
        <taxon>Bacillus cereus group</taxon>
    </lineage>
</organism>